<dbReference type="InterPro" id="IPR041698">
    <property type="entry name" value="Methyltransf_25"/>
</dbReference>
<protein>
    <submittedName>
        <fullName evidence="4">Malonyl-[acyl-carrier protein] O-methyltransferase</fullName>
    </submittedName>
</protein>
<feature type="domain" description="Methyltransferase" evidence="3">
    <location>
        <begin position="43"/>
        <end position="134"/>
    </location>
</feature>
<evidence type="ECO:0000313" key="4">
    <source>
        <dbReference type="EMBL" id="GGJ33046.1"/>
    </source>
</evidence>
<evidence type="ECO:0000313" key="5">
    <source>
        <dbReference type="Proteomes" id="UP000632222"/>
    </source>
</evidence>
<sequence length="249" mass="28193">MTPFVADTFTRHAHTYEQHATVQRTIALRLLDFLPASDGVHQVLELGCGTGFLSDHLYSTYSQAHLTLLDASPGMLQQMQQKPWTSKAALVHAEAEQYHPPALQDLIVSSCAAQWFRDPVADLRRYWQHLQANGQLVFSVLLQGTLQEWHTCLQETYRHHQLPIQTHQMGHLPLKAWHSWPGLQCHTETHTLTYQNALEALRAIKNAGAAGSAVHLPAHLMRDALRRYDHAYPQGVPVTYQVLYGVCQK</sequence>
<reference evidence="5" key="1">
    <citation type="journal article" date="2019" name="Int. J. Syst. Evol. Microbiol.">
        <title>The Global Catalogue of Microorganisms (GCM) 10K type strain sequencing project: providing services to taxonomists for standard genome sequencing and annotation.</title>
        <authorList>
            <consortium name="The Broad Institute Genomics Platform"/>
            <consortium name="The Broad Institute Genome Sequencing Center for Infectious Disease"/>
            <person name="Wu L."/>
            <person name="Ma J."/>
        </authorList>
    </citation>
    <scope>NUCLEOTIDE SEQUENCE [LARGE SCALE GENOMIC DNA]</scope>
    <source>
        <strain evidence="5">JCM 14370</strain>
    </source>
</reference>
<keyword evidence="5" id="KW-1185">Reference proteome</keyword>
<evidence type="ECO:0000256" key="1">
    <source>
        <dbReference type="ARBA" id="ARBA00022603"/>
    </source>
</evidence>
<dbReference type="Gene3D" id="3.40.50.150">
    <property type="entry name" value="Vaccinia Virus protein VP39"/>
    <property type="match status" value="1"/>
</dbReference>
<comment type="caution">
    <text evidence="4">The sequence shown here is derived from an EMBL/GenBank/DDBJ whole genome shotgun (WGS) entry which is preliminary data.</text>
</comment>
<dbReference type="RefSeq" id="WP_189002456.1">
    <property type="nucleotide sequence ID" value="NZ_BMOD01000005.1"/>
</dbReference>
<dbReference type="InterPro" id="IPR050602">
    <property type="entry name" value="Malonyl-ACP_OMT"/>
</dbReference>
<dbReference type="PANTHER" id="PTHR13090">
    <property type="entry name" value="ARGININE-HYDROXYLASE NDUFAF5, MITOCHONDRIAL"/>
    <property type="match status" value="1"/>
</dbReference>
<dbReference type="PANTHER" id="PTHR13090:SF1">
    <property type="entry name" value="ARGININE-HYDROXYLASE NDUFAF5, MITOCHONDRIAL"/>
    <property type="match status" value="1"/>
</dbReference>
<keyword evidence="2" id="KW-0808">Transferase</keyword>
<evidence type="ECO:0000256" key="2">
    <source>
        <dbReference type="ARBA" id="ARBA00022679"/>
    </source>
</evidence>
<proteinExistence type="predicted"/>
<dbReference type="Pfam" id="PF13649">
    <property type="entry name" value="Methyltransf_25"/>
    <property type="match status" value="1"/>
</dbReference>
<dbReference type="Proteomes" id="UP000632222">
    <property type="component" value="Unassembled WGS sequence"/>
</dbReference>
<dbReference type="InterPro" id="IPR029063">
    <property type="entry name" value="SAM-dependent_MTases_sf"/>
</dbReference>
<name>A0ABQ2CYD5_9DEIO</name>
<organism evidence="4 5">
    <name type="scientific">Deinococcus roseus</name>
    <dbReference type="NCBI Taxonomy" id="392414"/>
    <lineage>
        <taxon>Bacteria</taxon>
        <taxon>Thermotogati</taxon>
        <taxon>Deinococcota</taxon>
        <taxon>Deinococci</taxon>
        <taxon>Deinococcales</taxon>
        <taxon>Deinococcaceae</taxon>
        <taxon>Deinococcus</taxon>
    </lineage>
</organism>
<keyword evidence="1" id="KW-0489">Methyltransferase</keyword>
<gene>
    <name evidence="4" type="primary">bioC</name>
    <name evidence="4" type="ORF">GCM10008938_19120</name>
</gene>
<accession>A0ABQ2CYD5</accession>
<dbReference type="SUPFAM" id="SSF53335">
    <property type="entry name" value="S-adenosyl-L-methionine-dependent methyltransferases"/>
    <property type="match status" value="1"/>
</dbReference>
<dbReference type="CDD" id="cd02440">
    <property type="entry name" value="AdoMet_MTases"/>
    <property type="match status" value="1"/>
</dbReference>
<dbReference type="EMBL" id="BMOD01000005">
    <property type="protein sequence ID" value="GGJ33046.1"/>
    <property type="molecule type" value="Genomic_DNA"/>
</dbReference>
<evidence type="ECO:0000259" key="3">
    <source>
        <dbReference type="Pfam" id="PF13649"/>
    </source>
</evidence>